<evidence type="ECO:0000313" key="2">
    <source>
        <dbReference type="Proteomes" id="UP001249851"/>
    </source>
</evidence>
<comment type="caution">
    <text evidence="1">The sequence shown here is derived from an EMBL/GenBank/DDBJ whole genome shotgun (WGS) entry which is preliminary data.</text>
</comment>
<dbReference type="AlphaFoldDB" id="A0AAD9PQF4"/>
<dbReference type="EMBL" id="JARQWQ010000209">
    <property type="protein sequence ID" value="KAK2547154.1"/>
    <property type="molecule type" value="Genomic_DNA"/>
</dbReference>
<accession>A0AAD9PQF4</accession>
<keyword evidence="2" id="KW-1185">Reference proteome</keyword>
<protein>
    <submittedName>
        <fullName evidence="1">Uncharacterized protein</fullName>
    </submittedName>
</protein>
<evidence type="ECO:0000313" key="1">
    <source>
        <dbReference type="EMBL" id="KAK2547154.1"/>
    </source>
</evidence>
<sequence length="101" mass="11605">MECCMAKERLVGVLNMIPFLDFLGRSEWAAQQRKNLGADHVQYIGPMKKEMKDGSQKEMFLLCYIIDLPRNKKIEEDLKSGKKLAQELPSQATLITLMTEQ</sequence>
<organism evidence="1 2">
    <name type="scientific">Acropora cervicornis</name>
    <name type="common">Staghorn coral</name>
    <dbReference type="NCBI Taxonomy" id="6130"/>
    <lineage>
        <taxon>Eukaryota</taxon>
        <taxon>Metazoa</taxon>
        <taxon>Cnidaria</taxon>
        <taxon>Anthozoa</taxon>
        <taxon>Hexacorallia</taxon>
        <taxon>Scleractinia</taxon>
        <taxon>Astrocoeniina</taxon>
        <taxon>Acroporidae</taxon>
        <taxon>Acropora</taxon>
    </lineage>
</organism>
<dbReference type="Proteomes" id="UP001249851">
    <property type="component" value="Unassembled WGS sequence"/>
</dbReference>
<proteinExistence type="predicted"/>
<name>A0AAD9PQF4_ACRCE</name>
<gene>
    <name evidence="1" type="ORF">P5673_033057</name>
</gene>
<reference evidence="1" key="2">
    <citation type="journal article" date="2023" name="Science">
        <title>Genomic signatures of disease resistance in endangered staghorn corals.</title>
        <authorList>
            <person name="Vollmer S.V."/>
            <person name="Selwyn J.D."/>
            <person name="Despard B.A."/>
            <person name="Roesel C.L."/>
        </authorList>
    </citation>
    <scope>NUCLEOTIDE SEQUENCE</scope>
    <source>
        <strain evidence="1">K2</strain>
    </source>
</reference>
<reference evidence="1" key="1">
    <citation type="journal article" date="2023" name="G3 (Bethesda)">
        <title>Whole genome assembly and annotation of the endangered Caribbean coral Acropora cervicornis.</title>
        <authorList>
            <person name="Selwyn J.D."/>
            <person name="Vollmer S.V."/>
        </authorList>
    </citation>
    <scope>NUCLEOTIDE SEQUENCE</scope>
    <source>
        <strain evidence="1">K2</strain>
    </source>
</reference>